<dbReference type="SUPFAM" id="SSF64288">
    <property type="entry name" value="Chorismate lyase-like"/>
    <property type="match status" value="1"/>
</dbReference>
<keyword evidence="5" id="KW-1185">Reference proteome</keyword>
<dbReference type="Gene3D" id="3.40.1410.10">
    <property type="entry name" value="Chorismate lyase-like"/>
    <property type="match status" value="1"/>
</dbReference>
<keyword evidence="3 4" id="KW-0456">Lyase</keyword>
<dbReference type="Proteomes" id="UP000229329">
    <property type="component" value="Unassembled WGS sequence"/>
</dbReference>
<dbReference type="PANTHER" id="PTHR38683">
    <property type="entry name" value="CHORISMATE PYRUVATE-LYASE"/>
    <property type="match status" value="1"/>
</dbReference>
<dbReference type="GO" id="GO:0006744">
    <property type="term" value="P:ubiquinone biosynthetic process"/>
    <property type="evidence" value="ECO:0007669"/>
    <property type="project" value="UniProtKB-KW"/>
</dbReference>
<dbReference type="GO" id="GO:0005829">
    <property type="term" value="C:cytosol"/>
    <property type="evidence" value="ECO:0007669"/>
    <property type="project" value="TreeGrafter"/>
</dbReference>
<reference evidence="4 5" key="1">
    <citation type="submission" date="2017-11" db="EMBL/GenBank/DDBJ databases">
        <title>Reclassification of Bisgaard taxon 7 as Conservatibacter flavescens gen. nov., sp. nov.</title>
        <authorList>
            <person name="Christensen H."/>
        </authorList>
    </citation>
    <scope>NUCLEOTIDE SEQUENCE [LARGE SCALE GENOMIC DNA]</scope>
    <source>
        <strain evidence="4 5">7_4</strain>
    </source>
</reference>
<keyword evidence="1" id="KW-0963">Cytoplasm</keyword>
<comment type="caution">
    <text evidence="4">The sequence shown here is derived from an EMBL/GenBank/DDBJ whole genome shotgun (WGS) entry which is preliminary data.</text>
</comment>
<gene>
    <name evidence="4" type="ORF">CVP05_09210</name>
</gene>
<proteinExistence type="predicted"/>
<dbReference type="InterPro" id="IPR007440">
    <property type="entry name" value="Chorismate--pyruvate_lyase"/>
</dbReference>
<evidence type="ECO:0000256" key="3">
    <source>
        <dbReference type="ARBA" id="ARBA00023239"/>
    </source>
</evidence>
<dbReference type="RefSeq" id="WP_100289281.1">
    <property type="nucleotide sequence ID" value="NZ_PHHA01000021.1"/>
</dbReference>
<accession>A0A2M8S0N3</accession>
<sequence>MLNIENYRQILTQNNWKTDRSFLPSAVAHWLLTQDSMTQKLQNICTDLNVIVINESWTSQQQWRREVLLQGDGKNWVFAQTDFSIALMKQFEQDIINLGEQPLGYWLFSQKLEREKLEWLLDERSGLYARRSILRINEAMLSVTELFLSDFSFKESI</sequence>
<evidence type="ECO:0000313" key="5">
    <source>
        <dbReference type="Proteomes" id="UP000229329"/>
    </source>
</evidence>
<dbReference type="InterPro" id="IPR028978">
    <property type="entry name" value="Chorismate_lyase_/UTRA_dom_sf"/>
</dbReference>
<dbReference type="PANTHER" id="PTHR38683:SF1">
    <property type="entry name" value="CHORISMATE PYRUVATE-LYASE"/>
    <property type="match status" value="1"/>
</dbReference>
<dbReference type="GO" id="GO:0008813">
    <property type="term" value="F:chorismate lyase activity"/>
    <property type="evidence" value="ECO:0007669"/>
    <property type="project" value="InterPro"/>
</dbReference>
<dbReference type="OrthoDB" id="9789493at2"/>
<organism evidence="4 5">
    <name type="scientific">Conservatibacter flavescens</name>
    <dbReference type="NCBI Taxonomy" id="28161"/>
    <lineage>
        <taxon>Bacteria</taxon>
        <taxon>Pseudomonadati</taxon>
        <taxon>Pseudomonadota</taxon>
        <taxon>Gammaproteobacteria</taxon>
        <taxon>Pasteurellales</taxon>
        <taxon>Pasteurellaceae</taxon>
        <taxon>Conservatibacter</taxon>
    </lineage>
</organism>
<keyword evidence="2" id="KW-0831">Ubiquinone biosynthesis</keyword>
<protein>
    <submittedName>
        <fullName evidence="4">Chorismate lyase</fullName>
    </submittedName>
</protein>
<evidence type="ECO:0000313" key="4">
    <source>
        <dbReference type="EMBL" id="PJG84710.1"/>
    </source>
</evidence>
<dbReference type="AlphaFoldDB" id="A0A2M8S0N3"/>
<dbReference type="EMBL" id="PHHA01000021">
    <property type="protein sequence ID" value="PJG84710.1"/>
    <property type="molecule type" value="Genomic_DNA"/>
</dbReference>
<evidence type="ECO:0000256" key="1">
    <source>
        <dbReference type="ARBA" id="ARBA00022490"/>
    </source>
</evidence>
<dbReference type="Pfam" id="PF04345">
    <property type="entry name" value="Chor_lyase"/>
    <property type="match status" value="1"/>
</dbReference>
<name>A0A2M8S0N3_9PAST</name>
<evidence type="ECO:0000256" key="2">
    <source>
        <dbReference type="ARBA" id="ARBA00022688"/>
    </source>
</evidence>